<dbReference type="Proteomes" id="UP000812287">
    <property type="component" value="Unassembled WGS sequence"/>
</dbReference>
<comment type="caution">
    <text evidence="2">The sequence shown here is derived from an EMBL/GenBank/DDBJ whole genome shotgun (WGS) entry which is preliminary data.</text>
</comment>
<dbReference type="GeneID" id="66100033"/>
<name>A0A9P7VKW0_9AGAR</name>
<evidence type="ECO:0000256" key="1">
    <source>
        <dbReference type="SAM" id="SignalP"/>
    </source>
</evidence>
<organism evidence="2 3">
    <name type="scientific">Guyanagaster necrorhizus</name>
    <dbReference type="NCBI Taxonomy" id="856835"/>
    <lineage>
        <taxon>Eukaryota</taxon>
        <taxon>Fungi</taxon>
        <taxon>Dikarya</taxon>
        <taxon>Basidiomycota</taxon>
        <taxon>Agaricomycotina</taxon>
        <taxon>Agaricomycetes</taxon>
        <taxon>Agaricomycetidae</taxon>
        <taxon>Agaricales</taxon>
        <taxon>Marasmiineae</taxon>
        <taxon>Physalacriaceae</taxon>
        <taxon>Guyanagaster</taxon>
    </lineage>
</organism>
<reference evidence="2" key="1">
    <citation type="submission" date="2020-11" db="EMBL/GenBank/DDBJ databases">
        <title>Adaptations for nitrogen fixation in a non-lichenized fungal sporocarp promotes dispersal by wood-feeding termites.</title>
        <authorList>
            <consortium name="DOE Joint Genome Institute"/>
            <person name="Koch R.A."/>
            <person name="Yoon G."/>
            <person name="Arayal U."/>
            <person name="Lail K."/>
            <person name="Amirebrahimi M."/>
            <person name="Labutti K."/>
            <person name="Lipzen A."/>
            <person name="Riley R."/>
            <person name="Barry K."/>
            <person name="Henrissat B."/>
            <person name="Grigoriev I.V."/>
            <person name="Herr J.R."/>
            <person name="Aime M.C."/>
        </authorList>
    </citation>
    <scope>NUCLEOTIDE SEQUENCE</scope>
    <source>
        <strain evidence="2">MCA 3950</strain>
    </source>
</reference>
<keyword evidence="1" id="KW-0732">Signal</keyword>
<protein>
    <submittedName>
        <fullName evidence="2">Uncharacterized protein</fullName>
    </submittedName>
</protein>
<keyword evidence="3" id="KW-1185">Reference proteome</keyword>
<gene>
    <name evidence="2" type="ORF">BT62DRAFT_1011143</name>
</gene>
<dbReference type="EMBL" id="MU250556">
    <property type="protein sequence ID" value="KAG7441836.1"/>
    <property type="molecule type" value="Genomic_DNA"/>
</dbReference>
<feature type="signal peptide" evidence="1">
    <location>
        <begin position="1"/>
        <end position="22"/>
    </location>
</feature>
<accession>A0A9P7VKW0</accession>
<evidence type="ECO:0000313" key="2">
    <source>
        <dbReference type="EMBL" id="KAG7441836.1"/>
    </source>
</evidence>
<evidence type="ECO:0000313" key="3">
    <source>
        <dbReference type="Proteomes" id="UP000812287"/>
    </source>
</evidence>
<dbReference type="AlphaFoldDB" id="A0A9P7VKW0"/>
<feature type="chain" id="PRO_5040136202" evidence="1">
    <location>
        <begin position="23"/>
        <end position="144"/>
    </location>
</feature>
<dbReference type="RefSeq" id="XP_043035336.1">
    <property type="nucleotide sequence ID" value="XM_043177746.1"/>
</dbReference>
<proteinExistence type="predicted"/>
<sequence>MTDAMTSVHGFWIALKLDVALAVAPRVDTSNEPNDVVVERCRNRRICLSEEQQRAPAWHLSSDGISKWPTTQPGSLFRMFDEEYGDIAHDWLEAEGGREAVNFGMKMIGAKDVYDEWDAQATPAFDVFSDVPIWKHLEAGSRLS</sequence>